<dbReference type="EMBL" id="JAFLNM010000001">
    <property type="protein sequence ID" value="MBO0340358.1"/>
    <property type="molecule type" value="Genomic_DNA"/>
</dbReference>
<dbReference type="InterPro" id="IPR016796">
    <property type="entry name" value="UCP021774"/>
</dbReference>
<keyword evidence="3" id="KW-1185">Reference proteome</keyword>
<reference evidence="2 3" key="1">
    <citation type="submission" date="2021-03" db="EMBL/GenBank/DDBJ databases">
        <title>Muricauda lutimaris sp. nov. and Muricauda ruestringensis sp. nov, two marine members of the Flavobacteriaceae isolated from deep sea sediments of Western Pacific.</title>
        <authorList>
            <person name="Zhao S."/>
            <person name="Liu R."/>
        </authorList>
    </citation>
    <scope>NUCLEOTIDE SEQUENCE [LARGE SCALE GENOMIC DNA]</scope>
    <source>
        <strain evidence="2 3">BC31-3-A3</strain>
    </source>
</reference>
<feature type="domain" description="DUF302" evidence="1">
    <location>
        <begin position="36"/>
        <end position="99"/>
    </location>
</feature>
<dbReference type="InterPro" id="IPR035923">
    <property type="entry name" value="TT1751-like_sf"/>
</dbReference>
<dbReference type="PANTHER" id="PTHR38342:SF1">
    <property type="entry name" value="SLR5037 PROTEIN"/>
    <property type="match status" value="1"/>
</dbReference>
<proteinExistence type="predicted"/>
<gene>
    <name evidence="2" type="ORF">J0654_01825</name>
</gene>
<dbReference type="CDD" id="cd14797">
    <property type="entry name" value="DUF302"/>
    <property type="match status" value="1"/>
</dbReference>
<dbReference type="InterPro" id="IPR005180">
    <property type="entry name" value="DUF302"/>
</dbReference>
<organism evidence="2 3">
    <name type="scientific">Flagellimonas profundi</name>
    <dbReference type="NCBI Taxonomy" id="2915620"/>
    <lineage>
        <taxon>Bacteria</taxon>
        <taxon>Pseudomonadati</taxon>
        <taxon>Bacteroidota</taxon>
        <taxon>Flavobacteriia</taxon>
        <taxon>Flavobacteriales</taxon>
        <taxon>Flavobacteriaceae</taxon>
        <taxon>Flagellimonas</taxon>
    </lineage>
</organism>
<dbReference type="Proteomes" id="UP000664807">
    <property type="component" value="Unassembled WGS sequence"/>
</dbReference>
<sequence>MSYYFSTTLNEKNFEKAIEKVTVELKNEGFGILTEINIDETLKKKLGVDFKKYRILGACNPPYAHEALTQEEKIGLFLPCNVVVLENDNGEIEVAAVDPVASMIAVENEKLTPVAQEIQQKLKNVIEKLS</sequence>
<comment type="caution">
    <text evidence="2">The sequence shown here is derived from an EMBL/GenBank/DDBJ whole genome shotgun (WGS) entry which is preliminary data.</text>
</comment>
<evidence type="ECO:0000259" key="1">
    <source>
        <dbReference type="Pfam" id="PF03625"/>
    </source>
</evidence>
<dbReference type="Gene3D" id="3.30.310.70">
    <property type="entry name" value="TT1751-like domain"/>
    <property type="match status" value="1"/>
</dbReference>
<dbReference type="RefSeq" id="WP_207026066.1">
    <property type="nucleotide sequence ID" value="NZ_JAFLNM010000001.1"/>
</dbReference>
<protein>
    <submittedName>
        <fullName evidence="2">DUF302 domain-containing protein</fullName>
    </submittedName>
</protein>
<evidence type="ECO:0000313" key="3">
    <source>
        <dbReference type="Proteomes" id="UP000664807"/>
    </source>
</evidence>
<dbReference type="PANTHER" id="PTHR38342">
    <property type="entry name" value="SLR5037 PROTEIN"/>
    <property type="match status" value="1"/>
</dbReference>
<dbReference type="PIRSF" id="PIRSF021774">
    <property type="entry name" value="UCP021774"/>
    <property type="match status" value="1"/>
</dbReference>
<evidence type="ECO:0000313" key="2">
    <source>
        <dbReference type="EMBL" id="MBO0340358.1"/>
    </source>
</evidence>
<name>A0ABS3FBF2_9FLAO</name>
<accession>A0ABS3FBF2</accession>
<dbReference type="SUPFAM" id="SSF103247">
    <property type="entry name" value="TT1751-like"/>
    <property type="match status" value="1"/>
</dbReference>
<dbReference type="Pfam" id="PF03625">
    <property type="entry name" value="DUF302"/>
    <property type="match status" value="1"/>
</dbReference>